<keyword evidence="3" id="KW-1185">Reference proteome</keyword>
<evidence type="ECO:0000256" key="1">
    <source>
        <dbReference type="ARBA" id="ARBA00008007"/>
    </source>
</evidence>
<dbReference type="HOGENOM" id="CLU_054549_4_0_9"/>
<comment type="similarity">
    <text evidence="1">Belongs to the ComF/GntX family.</text>
</comment>
<protein>
    <submittedName>
        <fullName evidence="2">Predicted amidophosphoribosyltransferase</fullName>
    </submittedName>
</protein>
<reference evidence="2 3" key="1">
    <citation type="journal article" date="2006" name="Proc. Natl. Acad. Sci. U.S.A.">
        <title>Comparative genomics of the lactic acid bacteria.</title>
        <authorList>
            <person name="Makarova K."/>
            <person name="Slesarev A."/>
            <person name="Wolf Y."/>
            <person name="Sorokin A."/>
            <person name="Mirkin B."/>
            <person name="Koonin E."/>
            <person name="Pavlov A."/>
            <person name="Pavlova N."/>
            <person name="Karamychev V."/>
            <person name="Polouchine N."/>
            <person name="Shakhova V."/>
            <person name="Grigoriev I."/>
            <person name="Lou Y."/>
            <person name="Rohksar D."/>
            <person name="Lucas S."/>
            <person name="Huang K."/>
            <person name="Goodstein D.M."/>
            <person name="Hawkins T."/>
            <person name="Plengvidhya V."/>
            <person name="Welker D."/>
            <person name="Hughes J."/>
            <person name="Goh Y."/>
            <person name="Benson A."/>
            <person name="Baldwin K."/>
            <person name="Lee J.H."/>
            <person name="Diaz-Muniz I."/>
            <person name="Dosti B."/>
            <person name="Smeianov V."/>
            <person name="Wechter W."/>
            <person name="Barabote R."/>
            <person name="Lorca G."/>
            <person name="Altermann E."/>
            <person name="Barrangou R."/>
            <person name="Ganesan B."/>
            <person name="Xie Y."/>
            <person name="Rawsthorne H."/>
            <person name="Tamir D."/>
            <person name="Parker C."/>
            <person name="Breidt F."/>
            <person name="Broadbent J."/>
            <person name="Hutkins R."/>
            <person name="O'Sullivan D."/>
            <person name="Steele J."/>
            <person name="Unlu G."/>
            <person name="Saier M."/>
            <person name="Klaenhammer T."/>
            <person name="Richardson P."/>
            <person name="Kozyavkin S."/>
            <person name="Weimer B."/>
            <person name="Mills D."/>
        </authorList>
    </citation>
    <scope>NUCLEOTIDE SEQUENCE [LARGE SCALE GENOMIC DNA]</scope>
    <source>
        <strain evidence="3">ATCC 367 / BCRC 12310 / CIP 105137 / JCM 1170 / LMG 11437 / NCIMB 947 / NCTC 947</strain>
    </source>
</reference>
<gene>
    <name evidence="2" type="ordered locus">LVIS_0625</name>
</gene>
<dbReference type="GO" id="GO:0016757">
    <property type="term" value="F:glycosyltransferase activity"/>
    <property type="evidence" value="ECO:0007669"/>
    <property type="project" value="UniProtKB-KW"/>
</dbReference>
<dbReference type="Gene3D" id="3.40.50.2020">
    <property type="match status" value="1"/>
</dbReference>
<dbReference type="Proteomes" id="UP000001652">
    <property type="component" value="Chromosome"/>
</dbReference>
<accession>Q03SQ2</accession>
<dbReference type="PANTHER" id="PTHR47505">
    <property type="entry name" value="DNA UTILIZATION PROTEIN YHGH"/>
    <property type="match status" value="1"/>
</dbReference>
<evidence type="ECO:0000313" key="2">
    <source>
        <dbReference type="EMBL" id="ABJ63770.1"/>
    </source>
</evidence>
<dbReference type="KEGG" id="lbr:LVIS_0625"/>
<dbReference type="SUPFAM" id="SSF53271">
    <property type="entry name" value="PRTase-like"/>
    <property type="match status" value="1"/>
</dbReference>
<dbReference type="InterPro" id="IPR051910">
    <property type="entry name" value="ComF/GntX_DNA_util-trans"/>
</dbReference>
<dbReference type="AlphaFoldDB" id="Q03SQ2"/>
<dbReference type="eggNOG" id="COG1040">
    <property type="taxonomic scope" value="Bacteria"/>
</dbReference>
<dbReference type="PATRIC" id="fig|387344.15.peg.606"/>
<keyword evidence="2" id="KW-0328">Glycosyltransferase</keyword>
<evidence type="ECO:0000313" key="3">
    <source>
        <dbReference type="Proteomes" id="UP000001652"/>
    </source>
</evidence>
<dbReference type="EMBL" id="CP000416">
    <property type="protein sequence ID" value="ABJ63770.1"/>
    <property type="molecule type" value="Genomic_DNA"/>
</dbReference>
<dbReference type="InterPro" id="IPR029057">
    <property type="entry name" value="PRTase-like"/>
</dbReference>
<dbReference type="DNASU" id="4413948"/>
<dbReference type="CDD" id="cd06223">
    <property type="entry name" value="PRTases_typeI"/>
    <property type="match status" value="1"/>
</dbReference>
<organism evidence="2 3">
    <name type="scientific">Levilactobacillus brevis (strain ATCC 367 / BCRC 12310 / CIP 105137 / JCM 1170 / LMG 11437 / NCIMB 947 / NCTC 947)</name>
    <name type="common">Lactobacillus brevis</name>
    <dbReference type="NCBI Taxonomy" id="387344"/>
    <lineage>
        <taxon>Bacteria</taxon>
        <taxon>Bacillati</taxon>
        <taxon>Bacillota</taxon>
        <taxon>Bacilli</taxon>
        <taxon>Lactobacillales</taxon>
        <taxon>Lactobacillaceae</taxon>
        <taxon>Levilactobacillus</taxon>
    </lineage>
</organism>
<proteinExistence type="inferred from homology"/>
<keyword evidence="2" id="KW-0808">Transferase</keyword>
<dbReference type="RefSeq" id="WP_011667402.1">
    <property type="nucleotide sequence ID" value="NC_008497.1"/>
</dbReference>
<sequence length="225" mass="25480">MTVCVWCQRPLKTSLTLAQFWRWGPVTPPDICVPCQGRLSPISGQHCPQCGRQQTTCQLCQDCQRWDQPLVNRALYCYDAEMKAYMQQYKFQGDYALQRVLQRALATALTQLTYDILVPIPIAQSTWQSRGFNQVTGWLTGQAYYQVLQVIDQDKATPQSAKNRAQRFLLTPQPFTLAPQAKDLCHGQRVLLLDDVYTTGRTLRHAATQINLTGAKAVTSLTLAR</sequence>
<dbReference type="STRING" id="387344.LVIS_0625"/>
<name>Q03SQ2_LEVBA</name>
<dbReference type="PANTHER" id="PTHR47505:SF1">
    <property type="entry name" value="DNA UTILIZATION PROTEIN YHGH"/>
    <property type="match status" value="1"/>
</dbReference>
<dbReference type="InterPro" id="IPR000836">
    <property type="entry name" value="PRTase_dom"/>
</dbReference>